<feature type="transmembrane region" description="Helical" evidence="1">
    <location>
        <begin position="110"/>
        <end position="130"/>
    </location>
</feature>
<dbReference type="OrthoDB" id="291632at2"/>
<feature type="transmembrane region" description="Helical" evidence="1">
    <location>
        <begin position="23"/>
        <end position="45"/>
    </location>
</feature>
<dbReference type="Proteomes" id="UP000316598">
    <property type="component" value="Unassembled WGS sequence"/>
</dbReference>
<keyword evidence="1" id="KW-0472">Membrane</keyword>
<keyword evidence="1" id="KW-1133">Transmembrane helix</keyword>
<dbReference type="EMBL" id="SJPI01000002">
    <property type="protein sequence ID" value="TWT50763.1"/>
    <property type="molecule type" value="Genomic_DNA"/>
</dbReference>
<protein>
    <submittedName>
        <fullName evidence="2">Uncharacterized protein</fullName>
    </submittedName>
</protein>
<feature type="transmembrane region" description="Helical" evidence="1">
    <location>
        <begin position="66"/>
        <end position="90"/>
    </location>
</feature>
<evidence type="ECO:0000313" key="3">
    <source>
        <dbReference type="Proteomes" id="UP000316598"/>
    </source>
</evidence>
<gene>
    <name evidence="2" type="ORF">Pla22_35060</name>
</gene>
<reference evidence="2 3" key="1">
    <citation type="submission" date="2019-02" db="EMBL/GenBank/DDBJ databases">
        <title>Deep-cultivation of Planctomycetes and their phenomic and genomic characterization uncovers novel biology.</title>
        <authorList>
            <person name="Wiegand S."/>
            <person name="Jogler M."/>
            <person name="Boedeker C."/>
            <person name="Pinto D."/>
            <person name="Vollmers J."/>
            <person name="Rivas-Marin E."/>
            <person name="Kohn T."/>
            <person name="Peeters S.H."/>
            <person name="Heuer A."/>
            <person name="Rast P."/>
            <person name="Oberbeckmann S."/>
            <person name="Bunk B."/>
            <person name="Jeske O."/>
            <person name="Meyerdierks A."/>
            <person name="Storesund J.E."/>
            <person name="Kallscheuer N."/>
            <person name="Luecker S."/>
            <person name="Lage O.M."/>
            <person name="Pohl T."/>
            <person name="Merkel B.J."/>
            <person name="Hornburger P."/>
            <person name="Mueller R.-W."/>
            <person name="Bruemmer F."/>
            <person name="Labrenz M."/>
            <person name="Spormann A.M."/>
            <person name="Op Den Camp H."/>
            <person name="Overmann J."/>
            <person name="Amann R."/>
            <person name="Jetten M.S.M."/>
            <person name="Mascher T."/>
            <person name="Medema M.H."/>
            <person name="Devos D.P."/>
            <person name="Kaster A.-K."/>
            <person name="Ovreas L."/>
            <person name="Rohde M."/>
            <person name="Galperin M.Y."/>
            <person name="Jogler C."/>
        </authorList>
    </citation>
    <scope>NUCLEOTIDE SEQUENCE [LARGE SCALE GENOMIC DNA]</scope>
    <source>
        <strain evidence="2 3">Pla22</strain>
    </source>
</reference>
<organism evidence="2 3">
    <name type="scientific">Rubripirellula amarantea</name>
    <dbReference type="NCBI Taxonomy" id="2527999"/>
    <lineage>
        <taxon>Bacteria</taxon>
        <taxon>Pseudomonadati</taxon>
        <taxon>Planctomycetota</taxon>
        <taxon>Planctomycetia</taxon>
        <taxon>Pirellulales</taxon>
        <taxon>Pirellulaceae</taxon>
        <taxon>Rubripirellula</taxon>
    </lineage>
</organism>
<accession>A0A5C5WLA6</accession>
<sequence>MLRNDWIIDLTDWLTEPPSGGPFQTWCVGAMLSAVVTVYGLKCCIVQRATTINLARRGSYHLGQDFWFEISGFSAVTFGWLLISVGIFMHFQWFWGNHPRLIPFYEIGKYSAVVSFIFATLAHASAMIAAT</sequence>
<name>A0A5C5WLA6_9BACT</name>
<dbReference type="AlphaFoldDB" id="A0A5C5WLA6"/>
<proteinExistence type="predicted"/>
<dbReference type="RefSeq" id="WP_146515937.1">
    <property type="nucleotide sequence ID" value="NZ_SJPI01000002.1"/>
</dbReference>
<evidence type="ECO:0000256" key="1">
    <source>
        <dbReference type="SAM" id="Phobius"/>
    </source>
</evidence>
<comment type="caution">
    <text evidence="2">The sequence shown here is derived from an EMBL/GenBank/DDBJ whole genome shotgun (WGS) entry which is preliminary data.</text>
</comment>
<keyword evidence="1" id="KW-0812">Transmembrane</keyword>
<evidence type="ECO:0000313" key="2">
    <source>
        <dbReference type="EMBL" id="TWT50763.1"/>
    </source>
</evidence>
<keyword evidence="3" id="KW-1185">Reference proteome</keyword>